<name>A0A397QBN7_9HYPH</name>
<gene>
    <name evidence="3" type="ORF">BXY53_0711</name>
</gene>
<dbReference type="Pfam" id="PF08139">
    <property type="entry name" value="LPAM_1"/>
    <property type="match status" value="1"/>
</dbReference>
<accession>A0A397QBN7</accession>
<keyword evidence="4" id="KW-1185">Reference proteome</keyword>
<proteinExistence type="predicted"/>
<evidence type="ECO:0000313" key="4">
    <source>
        <dbReference type="Proteomes" id="UP000266273"/>
    </source>
</evidence>
<dbReference type="InterPro" id="IPR012640">
    <property type="entry name" value="Membr_lipoprot_lipid_attach_CS"/>
</dbReference>
<organism evidence="3 4">
    <name type="scientific">Dichotomicrobium thermohalophilum</name>
    <dbReference type="NCBI Taxonomy" id="933063"/>
    <lineage>
        <taxon>Bacteria</taxon>
        <taxon>Pseudomonadati</taxon>
        <taxon>Pseudomonadota</taxon>
        <taxon>Alphaproteobacteria</taxon>
        <taxon>Hyphomicrobiales</taxon>
        <taxon>Hyphomicrobiaceae</taxon>
        <taxon>Dichotomicrobium</taxon>
    </lineage>
</organism>
<evidence type="ECO:0000256" key="2">
    <source>
        <dbReference type="ARBA" id="ARBA00022729"/>
    </source>
</evidence>
<protein>
    <recommendedName>
        <fullName evidence="1">Type IV secretion system putative lipoprotein virB7</fullName>
    </recommendedName>
</protein>
<keyword evidence="2" id="KW-0732">Signal</keyword>
<dbReference type="OrthoDB" id="5471992at2"/>
<evidence type="ECO:0000256" key="1">
    <source>
        <dbReference type="ARBA" id="ARBA00017922"/>
    </source>
</evidence>
<dbReference type="PROSITE" id="PS51257">
    <property type="entry name" value="PROKAR_LIPOPROTEIN"/>
    <property type="match status" value="1"/>
</dbReference>
<dbReference type="EMBL" id="QXDF01000001">
    <property type="protein sequence ID" value="RIA55641.1"/>
    <property type="molecule type" value="Genomic_DNA"/>
</dbReference>
<evidence type="ECO:0000313" key="3">
    <source>
        <dbReference type="EMBL" id="RIA55641.1"/>
    </source>
</evidence>
<comment type="caution">
    <text evidence="3">The sequence shown here is derived from an EMBL/GenBank/DDBJ whole genome shotgun (WGS) entry which is preliminary data.</text>
</comment>
<sequence length="214" mass="24099">MRKLLFAATAVVVLSGCTYERTGSPSLHYNEFKTVPPRGNTVTVCHAYGCQEQTKFRFTSADIAKIRNIIRTTKKADTPHEERRGVAYAIAWIEKRVGKAIGTDKDRAGMEFAGSGDPTQQDCVDEATNTTSYLMVMQHNNLLKHHRVARPFSKGNILMGVKYWPHWTAVLVENETGQRYAVDSWIYDNGVNPAVVKAEEWYLEDLDNLPDSTT</sequence>
<dbReference type="AlphaFoldDB" id="A0A397QBN7"/>
<dbReference type="Proteomes" id="UP000266273">
    <property type="component" value="Unassembled WGS sequence"/>
</dbReference>
<dbReference type="RefSeq" id="WP_119060520.1">
    <property type="nucleotide sequence ID" value="NZ_QXDF01000001.1"/>
</dbReference>
<reference evidence="3 4" key="1">
    <citation type="submission" date="2018-08" db="EMBL/GenBank/DDBJ databases">
        <title>Genomic Encyclopedia of Archaeal and Bacterial Type Strains, Phase II (KMG-II): from individual species to whole genera.</title>
        <authorList>
            <person name="Goeker M."/>
        </authorList>
    </citation>
    <scope>NUCLEOTIDE SEQUENCE [LARGE SCALE GENOMIC DNA]</scope>
    <source>
        <strain evidence="3 4">DSM 5002</strain>
    </source>
</reference>